<comment type="subcellular location">
    <subcellularLocation>
        <location evidence="1">Cell membrane</location>
        <topology evidence="1">Multi-pass membrane protein</topology>
    </subcellularLocation>
</comment>
<keyword evidence="5 12" id="KW-0812">Transmembrane</keyword>
<dbReference type="InterPro" id="IPR051163">
    <property type="entry name" value="Sodium:Solute_Symporter_SSF"/>
</dbReference>
<reference evidence="13" key="1">
    <citation type="submission" date="2020-11" db="EMBL/GenBank/DDBJ databases">
        <authorList>
            <person name="Tran Van P."/>
        </authorList>
    </citation>
    <scope>NUCLEOTIDE SEQUENCE</scope>
</reference>
<gene>
    <name evidence="13" type="ORF">TCMB3V08_LOCUS10676</name>
</gene>
<dbReference type="GO" id="GO:0015293">
    <property type="term" value="F:symporter activity"/>
    <property type="evidence" value="ECO:0007669"/>
    <property type="project" value="TreeGrafter"/>
</dbReference>
<evidence type="ECO:0000313" key="13">
    <source>
        <dbReference type="EMBL" id="CAD7578135.1"/>
    </source>
</evidence>
<protein>
    <submittedName>
        <fullName evidence="13">(California timema) hypothetical protein</fullName>
    </submittedName>
</protein>
<keyword evidence="7" id="KW-0915">Sodium</keyword>
<evidence type="ECO:0000256" key="5">
    <source>
        <dbReference type="ARBA" id="ARBA00022692"/>
    </source>
</evidence>
<keyword evidence="10" id="KW-0739">Sodium transport</keyword>
<dbReference type="EMBL" id="OE186911">
    <property type="protein sequence ID" value="CAD7578135.1"/>
    <property type="molecule type" value="Genomic_DNA"/>
</dbReference>
<evidence type="ECO:0000256" key="11">
    <source>
        <dbReference type="RuleBase" id="RU362091"/>
    </source>
</evidence>
<evidence type="ECO:0000256" key="12">
    <source>
        <dbReference type="SAM" id="Phobius"/>
    </source>
</evidence>
<feature type="transmembrane region" description="Helical" evidence="12">
    <location>
        <begin position="334"/>
        <end position="354"/>
    </location>
</feature>
<evidence type="ECO:0000256" key="8">
    <source>
        <dbReference type="ARBA" id="ARBA00023065"/>
    </source>
</evidence>
<evidence type="ECO:0000256" key="10">
    <source>
        <dbReference type="ARBA" id="ARBA00023201"/>
    </source>
</evidence>
<name>A0A7R9JF20_TIMCA</name>
<dbReference type="InterPro" id="IPR001734">
    <property type="entry name" value="Na/solute_symporter"/>
</dbReference>
<keyword evidence="6 12" id="KW-1133">Transmembrane helix</keyword>
<feature type="transmembrane region" description="Helical" evidence="12">
    <location>
        <begin position="109"/>
        <end position="128"/>
    </location>
</feature>
<dbReference type="PROSITE" id="PS50283">
    <property type="entry name" value="NA_SOLUT_SYMP_3"/>
    <property type="match status" value="1"/>
</dbReference>
<dbReference type="GO" id="GO:0005886">
    <property type="term" value="C:plasma membrane"/>
    <property type="evidence" value="ECO:0007669"/>
    <property type="project" value="UniProtKB-SubCell"/>
</dbReference>
<keyword evidence="3" id="KW-0813">Transport</keyword>
<comment type="similarity">
    <text evidence="2 11">Belongs to the sodium:solute symporter (SSF) (TC 2.A.21) family.</text>
</comment>
<dbReference type="InterPro" id="IPR038377">
    <property type="entry name" value="Na/Glc_symporter_sf"/>
</dbReference>
<dbReference type="CDD" id="cd11492">
    <property type="entry name" value="SLC5sbd_NIS-SMVT"/>
    <property type="match status" value="1"/>
</dbReference>
<dbReference type="PANTHER" id="PTHR42985:SF21">
    <property type="entry name" value="SODIUM-DEPENDENT MULTIVITAMIN TRANSPORTER-LIKE PROTEIN"/>
    <property type="match status" value="1"/>
</dbReference>
<evidence type="ECO:0000256" key="2">
    <source>
        <dbReference type="ARBA" id="ARBA00006434"/>
    </source>
</evidence>
<evidence type="ECO:0000256" key="6">
    <source>
        <dbReference type="ARBA" id="ARBA00022989"/>
    </source>
</evidence>
<feature type="transmembrane region" description="Helical" evidence="12">
    <location>
        <begin position="33"/>
        <end position="57"/>
    </location>
</feature>
<organism evidence="13">
    <name type="scientific">Timema californicum</name>
    <name type="common">California timema</name>
    <name type="synonym">Walking stick</name>
    <dbReference type="NCBI Taxonomy" id="61474"/>
    <lineage>
        <taxon>Eukaryota</taxon>
        <taxon>Metazoa</taxon>
        <taxon>Ecdysozoa</taxon>
        <taxon>Arthropoda</taxon>
        <taxon>Hexapoda</taxon>
        <taxon>Insecta</taxon>
        <taxon>Pterygota</taxon>
        <taxon>Neoptera</taxon>
        <taxon>Polyneoptera</taxon>
        <taxon>Phasmatodea</taxon>
        <taxon>Timematodea</taxon>
        <taxon>Timematoidea</taxon>
        <taxon>Timematidae</taxon>
        <taxon>Timema</taxon>
    </lineage>
</organism>
<evidence type="ECO:0000256" key="7">
    <source>
        <dbReference type="ARBA" id="ARBA00023053"/>
    </source>
</evidence>
<feature type="transmembrane region" description="Helical" evidence="12">
    <location>
        <begin position="78"/>
        <end position="103"/>
    </location>
</feature>
<keyword evidence="9 12" id="KW-0472">Membrane</keyword>
<dbReference type="Pfam" id="PF00474">
    <property type="entry name" value="SSF"/>
    <property type="match status" value="1"/>
</dbReference>
<dbReference type="NCBIfam" id="TIGR00813">
    <property type="entry name" value="sss"/>
    <property type="match status" value="1"/>
</dbReference>
<keyword evidence="4" id="KW-1003">Cell membrane</keyword>
<accession>A0A7R9JF20</accession>
<dbReference type="PANTHER" id="PTHR42985">
    <property type="entry name" value="SODIUM-COUPLED MONOCARBOXYLATE TRANSPORTER"/>
    <property type="match status" value="1"/>
</dbReference>
<feature type="transmembrane region" description="Helical" evidence="12">
    <location>
        <begin position="229"/>
        <end position="254"/>
    </location>
</feature>
<proteinExistence type="inferred from homology"/>
<evidence type="ECO:0000256" key="1">
    <source>
        <dbReference type="ARBA" id="ARBA00004651"/>
    </source>
</evidence>
<sequence>MGVVPIAMSLIFSQISGIALMGIPSDVYIYGSQFYIICISIIIACVISSYVFLPVFFDLQLTSIYEYLELRFSPQVRVLASVLFAITVLLYIPIVIYVPALAFNQVSGVSIHLITTAVCIVCILYTMLGGLKAVVWTDFLQSFVTVGSCLTVITIGLWQLGGPQVVWRRSYEGGRLELFNMDPSPYVRSSFWTVTVGMTFAWLFSLAASQEMVQKFISLPDIKSARRSLAIFCVGNITMKTVTVAIGLIIFATYHDCDPVTTKKIKKIDQILPYYVMDTVANVPGLPGLFNAGVFSASLSTLSSTMNCLSGTIYEDFIFPFIRENKRLQSRAHIILKITVVVIGLVCIAMVFIVERLGGVFEGALVGTITSFLLMSWMSLGSQHAMASGSFSFPQLPLSVEGCDDFNRTQSYDHKHQAESQLTNPDNSEVFILYRVSFMLYSVFGTLMVLIVGLLVSWVTGFTDPDLLDQRLIVPFMKKYVGKRLKDRIRPEEKVLL</sequence>
<feature type="transmembrane region" description="Helical" evidence="12">
    <location>
        <begin position="438"/>
        <end position="459"/>
    </location>
</feature>
<dbReference type="Gene3D" id="1.20.1730.10">
    <property type="entry name" value="Sodium/glucose cotransporter"/>
    <property type="match status" value="1"/>
</dbReference>
<dbReference type="AlphaFoldDB" id="A0A7R9JF20"/>
<feature type="transmembrane region" description="Helical" evidence="12">
    <location>
        <begin position="360"/>
        <end position="380"/>
    </location>
</feature>
<evidence type="ECO:0000256" key="9">
    <source>
        <dbReference type="ARBA" id="ARBA00023136"/>
    </source>
</evidence>
<feature type="transmembrane region" description="Helical" evidence="12">
    <location>
        <begin position="189"/>
        <end position="208"/>
    </location>
</feature>
<feature type="transmembrane region" description="Helical" evidence="12">
    <location>
        <begin position="292"/>
        <end position="314"/>
    </location>
</feature>
<keyword evidence="8" id="KW-0406">Ion transport</keyword>
<evidence type="ECO:0000256" key="4">
    <source>
        <dbReference type="ARBA" id="ARBA00022475"/>
    </source>
</evidence>
<dbReference type="GO" id="GO:0006814">
    <property type="term" value="P:sodium ion transport"/>
    <property type="evidence" value="ECO:0007669"/>
    <property type="project" value="UniProtKB-KW"/>
</dbReference>
<feature type="transmembrane region" description="Helical" evidence="12">
    <location>
        <begin position="140"/>
        <end position="160"/>
    </location>
</feature>
<evidence type="ECO:0000256" key="3">
    <source>
        <dbReference type="ARBA" id="ARBA00022448"/>
    </source>
</evidence>